<keyword evidence="8" id="KW-0457">Lysine biosynthesis</keyword>
<dbReference type="GO" id="GO:0019877">
    <property type="term" value="P:diaminopimelate biosynthetic process"/>
    <property type="evidence" value="ECO:0007669"/>
    <property type="project" value="UniProtKB-KW"/>
</dbReference>
<dbReference type="GO" id="GO:0009089">
    <property type="term" value="P:lysine biosynthetic process via diaminopimelate"/>
    <property type="evidence" value="ECO:0007669"/>
    <property type="project" value="InterPro"/>
</dbReference>
<evidence type="ECO:0000256" key="8">
    <source>
        <dbReference type="ARBA" id="ARBA00023154"/>
    </source>
</evidence>
<evidence type="ECO:0000256" key="10">
    <source>
        <dbReference type="ARBA" id="ARBA00023270"/>
    </source>
</evidence>
<dbReference type="NCBIfam" id="TIGR00674">
    <property type="entry name" value="dapA"/>
    <property type="match status" value="1"/>
</dbReference>
<protein>
    <recommendedName>
        <fullName evidence="4">4-hydroxy-tetrahydrodipicolinate synthase</fullName>
        <ecNumber evidence="4">4.3.3.7</ecNumber>
    </recommendedName>
</protein>
<feature type="active site" description="Schiff-base intermediate with substrate" evidence="13">
    <location>
        <position position="129"/>
    </location>
</feature>
<comment type="function">
    <text evidence="1">Catalyzes the condensation of (S)-aspartate-beta-semialdehyde [(S)-ASA] and pyruvate to 4-hydroxy-tetrahydrodipicolinate (HTPA).</text>
</comment>
<dbReference type="HAMAP" id="MF_00418">
    <property type="entry name" value="DapA"/>
    <property type="match status" value="1"/>
</dbReference>
<accession>A0AAV2ZC87</accession>
<evidence type="ECO:0000256" key="2">
    <source>
        <dbReference type="ARBA" id="ARBA00005120"/>
    </source>
</evidence>
<feature type="binding site" evidence="14">
    <location>
        <position position="169"/>
    </location>
    <ligand>
        <name>pyruvate</name>
        <dbReference type="ChEBI" id="CHEBI:15361"/>
    </ligand>
</feature>
<comment type="pathway">
    <text evidence="2">Amino-acid biosynthesis; L-lysine biosynthesis via DAP pathway; (S)-tetrahydrodipicolinate from L-aspartate: step 3/4.</text>
</comment>
<dbReference type="PANTHER" id="PTHR12128">
    <property type="entry name" value="DIHYDRODIPICOLINATE SYNTHASE"/>
    <property type="match status" value="1"/>
</dbReference>
<reference evidence="15" key="2">
    <citation type="journal article" date="2023" name="Microbiol Resour">
        <title>Decontamination and Annotation of the Draft Genome Sequence of the Oomycete Lagenidium giganteum ARSEF 373.</title>
        <authorList>
            <person name="Morgan W.R."/>
            <person name="Tartar A."/>
        </authorList>
    </citation>
    <scope>NUCLEOTIDE SEQUENCE</scope>
    <source>
        <strain evidence="15">ARSEF 373</strain>
    </source>
</reference>
<dbReference type="PROSITE" id="PS00666">
    <property type="entry name" value="DHDPS_2"/>
    <property type="match status" value="1"/>
</dbReference>
<dbReference type="EC" id="4.3.3.7" evidence="4"/>
<evidence type="ECO:0000256" key="1">
    <source>
        <dbReference type="ARBA" id="ARBA00003294"/>
    </source>
</evidence>
<evidence type="ECO:0000256" key="11">
    <source>
        <dbReference type="ARBA" id="ARBA00047836"/>
    </source>
</evidence>
<feature type="active site" description="Proton donor/acceptor" evidence="13">
    <location>
        <position position="101"/>
    </location>
</feature>
<keyword evidence="5" id="KW-0963">Cytoplasm</keyword>
<keyword evidence="6" id="KW-0028">Amino-acid biosynthesis</keyword>
<dbReference type="Gene3D" id="3.20.20.70">
    <property type="entry name" value="Aldolase class I"/>
    <property type="match status" value="1"/>
</dbReference>
<evidence type="ECO:0000256" key="12">
    <source>
        <dbReference type="PIRNR" id="PIRNR001365"/>
    </source>
</evidence>
<evidence type="ECO:0000256" key="5">
    <source>
        <dbReference type="ARBA" id="ARBA00022490"/>
    </source>
</evidence>
<comment type="catalytic activity">
    <reaction evidence="11">
        <text>L-aspartate 4-semialdehyde + pyruvate = (2S,4S)-4-hydroxy-2,3,4,5-tetrahydrodipicolinate + H2O + H(+)</text>
        <dbReference type="Rhea" id="RHEA:34171"/>
        <dbReference type="ChEBI" id="CHEBI:15361"/>
        <dbReference type="ChEBI" id="CHEBI:15377"/>
        <dbReference type="ChEBI" id="CHEBI:15378"/>
        <dbReference type="ChEBI" id="CHEBI:67139"/>
        <dbReference type="ChEBI" id="CHEBI:537519"/>
        <dbReference type="EC" id="4.3.3.7"/>
    </reaction>
</comment>
<dbReference type="PANTHER" id="PTHR12128:SF66">
    <property type="entry name" value="4-HYDROXY-2-OXOGLUTARATE ALDOLASE, MITOCHONDRIAL"/>
    <property type="match status" value="1"/>
</dbReference>
<comment type="similarity">
    <text evidence="3 12">Belongs to the DapA family.</text>
</comment>
<reference evidence="15" key="1">
    <citation type="submission" date="2022-11" db="EMBL/GenBank/DDBJ databases">
        <authorList>
            <person name="Morgan W.R."/>
            <person name="Tartar A."/>
        </authorList>
    </citation>
    <scope>NUCLEOTIDE SEQUENCE</scope>
    <source>
        <strain evidence="15">ARSEF 373</strain>
    </source>
</reference>
<evidence type="ECO:0000313" key="16">
    <source>
        <dbReference type="Proteomes" id="UP001146120"/>
    </source>
</evidence>
<sequence length="257" mass="27523">MILNVVDRVQMGTTGESPTVSHEEHDKVIAEVVKYANKRVPIIAGTGSNSTDEALRLTRAAKDAGADACLVVCPYYNKPTQRGMYEHFKAVASVGLPVVLYNIPGRTGINLTPQTIADLSKVPNIVAIKEATGSLDQASEIAALCDITILSGDDNLTLPLMSIGATGVISVLSNAAPSKVLAITRNVLNGNYEAARKAHTENIFLVKSLFMESNPQPIKKILEFMGKCSATVRAPLTPCSPETVAKLQEQMQLHNLK</sequence>
<dbReference type="Pfam" id="PF00701">
    <property type="entry name" value="DHDPS"/>
    <property type="match status" value="1"/>
</dbReference>
<dbReference type="SUPFAM" id="SSF51569">
    <property type="entry name" value="Aldolase"/>
    <property type="match status" value="1"/>
</dbReference>
<evidence type="ECO:0000256" key="6">
    <source>
        <dbReference type="ARBA" id="ARBA00022605"/>
    </source>
</evidence>
<dbReference type="CDD" id="cd00950">
    <property type="entry name" value="DHDPS"/>
    <property type="match status" value="1"/>
</dbReference>
<keyword evidence="16" id="KW-1185">Reference proteome</keyword>
<keyword evidence="9 12" id="KW-0456">Lyase</keyword>
<dbReference type="AlphaFoldDB" id="A0AAV2ZC87"/>
<dbReference type="SMART" id="SM01130">
    <property type="entry name" value="DHDPS"/>
    <property type="match status" value="1"/>
</dbReference>
<name>A0AAV2ZC87_9STRA</name>
<dbReference type="InterPro" id="IPR002220">
    <property type="entry name" value="DapA-like"/>
</dbReference>
<keyword evidence="7" id="KW-0220">Diaminopimelate biosynthesis</keyword>
<keyword evidence="10" id="KW-0704">Schiff base</keyword>
<comment type="caution">
    <text evidence="15">The sequence shown here is derived from an EMBL/GenBank/DDBJ whole genome shotgun (WGS) entry which is preliminary data.</text>
</comment>
<dbReference type="GO" id="GO:0008840">
    <property type="term" value="F:4-hydroxy-tetrahydrodipicolinate synthase activity"/>
    <property type="evidence" value="ECO:0007669"/>
    <property type="project" value="UniProtKB-EC"/>
</dbReference>
<evidence type="ECO:0000256" key="3">
    <source>
        <dbReference type="ARBA" id="ARBA00007592"/>
    </source>
</evidence>
<evidence type="ECO:0000256" key="7">
    <source>
        <dbReference type="ARBA" id="ARBA00022915"/>
    </source>
</evidence>
<evidence type="ECO:0000256" key="13">
    <source>
        <dbReference type="PIRSR" id="PIRSR001365-1"/>
    </source>
</evidence>
<dbReference type="InterPro" id="IPR013785">
    <property type="entry name" value="Aldolase_TIM"/>
</dbReference>
<evidence type="ECO:0000313" key="15">
    <source>
        <dbReference type="EMBL" id="DBA03624.1"/>
    </source>
</evidence>
<dbReference type="EMBL" id="DAKRPA010000017">
    <property type="protein sequence ID" value="DBA03624.1"/>
    <property type="molecule type" value="Genomic_DNA"/>
</dbReference>
<evidence type="ECO:0000256" key="9">
    <source>
        <dbReference type="ARBA" id="ARBA00023239"/>
    </source>
</evidence>
<evidence type="ECO:0000256" key="14">
    <source>
        <dbReference type="PIRSR" id="PIRSR001365-2"/>
    </source>
</evidence>
<evidence type="ECO:0000256" key="4">
    <source>
        <dbReference type="ARBA" id="ARBA00012086"/>
    </source>
</evidence>
<dbReference type="Proteomes" id="UP001146120">
    <property type="component" value="Unassembled WGS sequence"/>
</dbReference>
<gene>
    <name evidence="15" type="ORF">N0F65_006803</name>
</gene>
<dbReference type="InterPro" id="IPR005263">
    <property type="entry name" value="DapA"/>
</dbReference>
<dbReference type="PRINTS" id="PR00146">
    <property type="entry name" value="DHPICSNTHASE"/>
</dbReference>
<proteinExistence type="inferred from homology"/>
<dbReference type="InterPro" id="IPR020625">
    <property type="entry name" value="Schiff_base-form_aldolases_AS"/>
</dbReference>
<dbReference type="PIRSF" id="PIRSF001365">
    <property type="entry name" value="DHDPS"/>
    <property type="match status" value="1"/>
</dbReference>
<feature type="binding site" evidence="14">
    <location>
        <position position="14"/>
    </location>
    <ligand>
        <name>pyruvate</name>
        <dbReference type="ChEBI" id="CHEBI:15361"/>
    </ligand>
</feature>
<organism evidence="15 16">
    <name type="scientific">Lagenidium giganteum</name>
    <dbReference type="NCBI Taxonomy" id="4803"/>
    <lineage>
        <taxon>Eukaryota</taxon>
        <taxon>Sar</taxon>
        <taxon>Stramenopiles</taxon>
        <taxon>Oomycota</taxon>
        <taxon>Peronosporomycetes</taxon>
        <taxon>Pythiales</taxon>
        <taxon>Pythiaceae</taxon>
    </lineage>
</organism>